<evidence type="ECO:0000256" key="5">
    <source>
        <dbReference type="ARBA" id="ARBA00022576"/>
    </source>
</evidence>
<comment type="catalytic activity">
    <reaction evidence="8 9">
        <text>L-histidinol phosphate + 2-oxoglutarate = 3-(imidazol-4-yl)-2-oxopropyl phosphate + L-glutamate</text>
        <dbReference type="Rhea" id="RHEA:23744"/>
        <dbReference type="ChEBI" id="CHEBI:16810"/>
        <dbReference type="ChEBI" id="CHEBI:29985"/>
        <dbReference type="ChEBI" id="CHEBI:57766"/>
        <dbReference type="ChEBI" id="CHEBI:57980"/>
        <dbReference type="EC" id="2.6.1.9"/>
    </reaction>
</comment>
<dbReference type="Gene3D" id="3.40.640.10">
    <property type="entry name" value="Type I PLP-dependent aspartate aminotransferase-like (Major domain)"/>
    <property type="match status" value="1"/>
</dbReference>
<dbReference type="CDD" id="cd00609">
    <property type="entry name" value="AAT_like"/>
    <property type="match status" value="1"/>
</dbReference>
<evidence type="ECO:0000256" key="2">
    <source>
        <dbReference type="ARBA" id="ARBA00005011"/>
    </source>
</evidence>
<evidence type="ECO:0000256" key="3">
    <source>
        <dbReference type="ARBA" id="ARBA00007970"/>
    </source>
</evidence>
<dbReference type="Proteomes" id="UP000604381">
    <property type="component" value="Unassembled WGS sequence"/>
</dbReference>
<feature type="domain" description="Aminotransferase class I/classII large" evidence="10">
    <location>
        <begin position="36"/>
        <end position="359"/>
    </location>
</feature>
<evidence type="ECO:0000256" key="4">
    <source>
        <dbReference type="ARBA" id="ARBA00011738"/>
    </source>
</evidence>
<accession>A0A930UE42</accession>
<dbReference type="InterPro" id="IPR015421">
    <property type="entry name" value="PyrdxlP-dep_Trfase_major"/>
</dbReference>
<dbReference type="NCBIfam" id="TIGR01141">
    <property type="entry name" value="hisC"/>
    <property type="match status" value="1"/>
</dbReference>
<dbReference type="Gene3D" id="3.90.1150.10">
    <property type="entry name" value="Aspartate Aminotransferase, domain 1"/>
    <property type="match status" value="1"/>
</dbReference>
<dbReference type="InterPro" id="IPR005861">
    <property type="entry name" value="HisP_aminotrans"/>
</dbReference>
<dbReference type="EMBL" id="JADHEI010000028">
    <property type="protein sequence ID" value="MBF2734757.1"/>
    <property type="molecule type" value="Genomic_DNA"/>
</dbReference>
<dbReference type="PANTHER" id="PTHR43643">
    <property type="entry name" value="HISTIDINOL-PHOSPHATE AMINOTRANSFERASE 2"/>
    <property type="match status" value="1"/>
</dbReference>
<comment type="similarity">
    <text evidence="3 9">Belongs to the class-II pyridoxal-phosphate-dependent aminotransferase family. Histidinol-phosphate aminotransferase subfamily.</text>
</comment>
<gene>
    <name evidence="9" type="primary">hisC</name>
    <name evidence="11" type="ORF">ISN26_01475</name>
</gene>
<keyword evidence="7 9" id="KW-0663">Pyridoxal phosphate</keyword>
<comment type="pathway">
    <text evidence="2 9">Amino-acid biosynthesis; L-histidine biosynthesis; L-histidine from 5-phospho-alpha-D-ribose 1-diphosphate: step 7/9.</text>
</comment>
<evidence type="ECO:0000256" key="8">
    <source>
        <dbReference type="ARBA" id="ARBA00047481"/>
    </source>
</evidence>
<dbReference type="AlphaFoldDB" id="A0A930UE42"/>
<dbReference type="InterPro" id="IPR004839">
    <property type="entry name" value="Aminotransferase_I/II_large"/>
</dbReference>
<dbReference type="Pfam" id="PF00155">
    <property type="entry name" value="Aminotran_1_2"/>
    <property type="match status" value="1"/>
</dbReference>
<sequence>MAVDRHVPPSVLKLQPYQAGKTVEQIGREIGVEVTVKLSSNENPLGSSPAALRALAAPQDYAPHLYPDAAAVALRAAIAKKLNLEPEQVICGNGSNDILEMAATLTLRPGSKAVYAQHSFVVYRLATFARGAEAIEVPAANFGHDLDAMAEACQQDGVRIVYVANPNNPTGSWHEPEAVAAFVAKIPEDVLVVLDEAYHEYVEDGPGPTLALLAKHPNLLISRTFSKIHGLAGLRIGYGLAQPGLLALLNRVRQPFNANSAAQAAAAAALADDDFIARSKDANRAGMTQLQEGLAAKGYPTIPSCGNFICFASGDGAAMFMTLLRGGVVIRNIDEYGLANWLRATVGTEENNAQLLAALPART</sequence>
<evidence type="ECO:0000313" key="12">
    <source>
        <dbReference type="Proteomes" id="UP000604381"/>
    </source>
</evidence>
<evidence type="ECO:0000256" key="6">
    <source>
        <dbReference type="ARBA" id="ARBA00022679"/>
    </source>
</evidence>
<organism evidence="11 12">
    <name type="scientific">Candidatus Amphirhobacter heronislandensis</name>
    <dbReference type="NCBI Taxonomy" id="1732024"/>
    <lineage>
        <taxon>Bacteria</taxon>
        <taxon>Pseudomonadati</taxon>
        <taxon>Pseudomonadota</taxon>
        <taxon>Gammaproteobacteria</taxon>
        <taxon>Candidatus Tethybacterales</taxon>
        <taxon>Candidatus Tethybacteraceae</taxon>
        <taxon>Candidatus Amphirhobacter</taxon>
    </lineage>
</organism>
<keyword evidence="9" id="KW-0368">Histidine biosynthesis</keyword>
<dbReference type="HAMAP" id="MF_01023">
    <property type="entry name" value="HisC_aminotrans_2"/>
    <property type="match status" value="1"/>
</dbReference>
<keyword evidence="6 9" id="KW-0808">Transferase</keyword>
<dbReference type="InterPro" id="IPR050106">
    <property type="entry name" value="HistidinolP_aminotransfase"/>
</dbReference>
<dbReference type="GO" id="GO:0004400">
    <property type="term" value="F:histidinol-phosphate transaminase activity"/>
    <property type="evidence" value="ECO:0007669"/>
    <property type="project" value="UniProtKB-UniRule"/>
</dbReference>
<reference evidence="11" key="1">
    <citation type="submission" date="2020-10" db="EMBL/GenBank/DDBJ databases">
        <title>An improved Amphimedon queenslandica hologenome assembly reveals how three proteobacterial symbionts can extend the metabolic phenotypic of their marine sponge host.</title>
        <authorList>
            <person name="Degnan B."/>
            <person name="Degnan S."/>
            <person name="Xiang X."/>
        </authorList>
    </citation>
    <scope>NUCLEOTIDE SEQUENCE</scope>
    <source>
        <strain evidence="11">AqS2</strain>
    </source>
</reference>
<dbReference type="GO" id="GO:0030170">
    <property type="term" value="F:pyridoxal phosphate binding"/>
    <property type="evidence" value="ECO:0007669"/>
    <property type="project" value="InterPro"/>
</dbReference>
<evidence type="ECO:0000313" key="11">
    <source>
        <dbReference type="EMBL" id="MBF2734757.1"/>
    </source>
</evidence>
<keyword evidence="9" id="KW-0028">Amino-acid biosynthesis</keyword>
<name>A0A930UE42_9GAMM</name>
<dbReference type="GO" id="GO:0000105">
    <property type="term" value="P:L-histidine biosynthetic process"/>
    <property type="evidence" value="ECO:0007669"/>
    <property type="project" value="UniProtKB-UniRule"/>
</dbReference>
<comment type="cofactor">
    <cofactor evidence="1 9">
        <name>pyridoxal 5'-phosphate</name>
        <dbReference type="ChEBI" id="CHEBI:597326"/>
    </cofactor>
</comment>
<comment type="caution">
    <text evidence="11">The sequence shown here is derived from an EMBL/GenBank/DDBJ whole genome shotgun (WGS) entry which is preliminary data.</text>
</comment>
<evidence type="ECO:0000259" key="10">
    <source>
        <dbReference type="Pfam" id="PF00155"/>
    </source>
</evidence>
<dbReference type="SUPFAM" id="SSF53383">
    <property type="entry name" value="PLP-dependent transferases"/>
    <property type="match status" value="1"/>
</dbReference>
<proteinExistence type="inferred from homology"/>
<dbReference type="InterPro" id="IPR015422">
    <property type="entry name" value="PyrdxlP-dep_Trfase_small"/>
</dbReference>
<comment type="subunit">
    <text evidence="4 9">Homodimer.</text>
</comment>
<protein>
    <recommendedName>
        <fullName evidence="9">Histidinol-phosphate aminotransferase</fullName>
        <ecNumber evidence="9">2.6.1.9</ecNumber>
    </recommendedName>
    <alternativeName>
        <fullName evidence="9">Imidazole acetol-phosphate transaminase</fullName>
    </alternativeName>
</protein>
<dbReference type="PANTHER" id="PTHR43643:SF3">
    <property type="entry name" value="HISTIDINOL-PHOSPHATE AMINOTRANSFERASE"/>
    <property type="match status" value="1"/>
</dbReference>
<evidence type="ECO:0000256" key="1">
    <source>
        <dbReference type="ARBA" id="ARBA00001933"/>
    </source>
</evidence>
<evidence type="ECO:0000256" key="7">
    <source>
        <dbReference type="ARBA" id="ARBA00022898"/>
    </source>
</evidence>
<dbReference type="EC" id="2.6.1.9" evidence="9"/>
<keyword evidence="5 9" id="KW-0032">Aminotransferase</keyword>
<feature type="modified residue" description="N6-(pyridoxal phosphate)lysine" evidence="9">
    <location>
        <position position="227"/>
    </location>
</feature>
<dbReference type="InterPro" id="IPR015424">
    <property type="entry name" value="PyrdxlP-dep_Trfase"/>
</dbReference>
<evidence type="ECO:0000256" key="9">
    <source>
        <dbReference type="HAMAP-Rule" id="MF_01023"/>
    </source>
</evidence>
<keyword evidence="12" id="KW-1185">Reference proteome</keyword>